<dbReference type="SUPFAM" id="SSF52540">
    <property type="entry name" value="P-loop containing nucleoside triphosphate hydrolases"/>
    <property type="match status" value="1"/>
</dbReference>
<organism evidence="4 5">
    <name type="scientific">Phaeodactylibacter luteus</name>
    <dbReference type="NCBI Taxonomy" id="1564516"/>
    <lineage>
        <taxon>Bacteria</taxon>
        <taxon>Pseudomonadati</taxon>
        <taxon>Bacteroidota</taxon>
        <taxon>Saprospiria</taxon>
        <taxon>Saprospirales</taxon>
        <taxon>Haliscomenobacteraceae</taxon>
        <taxon>Phaeodactylibacter</taxon>
    </lineage>
</organism>
<dbReference type="PANTHER" id="PTHR23408">
    <property type="entry name" value="METHYLMALONYL-COA MUTASE"/>
    <property type="match status" value="1"/>
</dbReference>
<accession>A0A5C6RIX8</accession>
<dbReference type="NCBIfam" id="NF006958">
    <property type="entry name" value="PRK09435.1"/>
    <property type="match status" value="1"/>
</dbReference>
<dbReference type="InterPro" id="IPR005129">
    <property type="entry name" value="GTPase_ArgK"/>
</dbReference>
<dbReference type="InterPro" id="IPR027417">
    <property type="entry name" value="P-loop_NTPase"/>
</dbReference>
<evidence type="ECO:0000256" key="1">
    <source>
        <dbReference type="ARBA" id="ARBA00009625"/>
    </source>
</evidence>
<evidence type="ECO:0000256" key="2">
    <source>
        <dbReference type="SAM" id="MobiDB-lite"/>
    </source>
</evidence>
<dbReference type="EC" id="3.6.5.-" evidence="4"/>
<evidence type="ECO:0000259" key="3">
    <source>
        <dbReference type="SMART" id="SM00382"/>
    </source>
</evidence>
<evidence type="ECO:0000313" key="5">
    <source>
        <dbReference type="Proteomes" id="UP000321580"/>
    </source>
</evidence>
<feature type="domain" description="AAA+ ATPase" evidence="3">
    <location>
        <begin position="82"/>
        <end position="233"/>
    </location>
</feature>
<protein>
    <submittedName>
        <fullName evidence="4">Methylmalonyl Co-A mutase-associated GTPase MeaB</fullName>
        <ecNumber evidence="4">3.6.5.-</ecNumber>
    </submittedName>
</protein>
<dbReference type="RefSeq" id="WP_147168379.1">
    <property type="nucleotide sequence ID" value="NZ_VOOR01000033.1"/>
</dbReference>
<dbReference type="GO" id="GO:0005737">
    <property type="term" value="C:cytoplasm"/>
    <property type="evidence" value="ECO:0007669"/>
    <property type="project" value="TreeGrafter"/>
</dbReference>
<dbReference type="SMART" id="SM00382">
    <property type="entry name" value="AAA"/>
    <property type="match status" value="1"/>
</dbReference>
<gene>
    <name evidence="4" type="primary">meaB</name>
    <name evidence="4" type="ORF">FRY97_15025</name>
</gene>
<keyword evidence="4" id="KW-0378">Hydrolase</keyword>
<dbReference type="GO" id="GO:0005525">
    <property type="term" value="F:GTP binding"/>
    <property type="evidence" value="ECO:0007669"/>
    <property type="project" value="InterPro"/>
</dbReference>
<sequence length="360" mass="39187">MPTPDRPTQPKTTKGVAQPGSLNPNLKKRHRAAWALEDYVTGIRSGSRVALSRAITLLESTRPAHQELGQQILDACLPHSGQSVRIGITGTPGVGKSTFIEALGQYLIGQGKRLAVLAVDPSSQVSHGSILGDKTRMEELSRKEEAFIRPSPAGQSLGGVARKTREAILLCEAAGYDTILVETVGVGQSEIAVHSMTDFFLLLLLPGAGDELQGIKRGIVEMADLVVVNKADGERLPLAKRAKQEYRNALHLFPPKENGWVPRVEICSAIDGTGVREAWQAISRFVEHTRQSGAFERNRQQQAQYWLREAINHALQALFYAHPEVKKLLSPLEEAVKEGKQSSFQAAEALLAAFQKPSAS</sequence>
<comment type="caution">
    <text evidence="4">The sequence shown here is derived from an EMBL/GenBank/DDBJ whole genome shotgun (WGS) entry which is preliminary data.</text>
</comment>
<dbReference type="Pfam" id="PF03308">
    <property type="entry name" value="MeaB"/>
    <property type="match status" value="1"/>
</dbReference>
<keyword evidence="5" id="KW-1185">Reference proteome</keyword>
<evidence type="ECO:0000313" key="4">
    <source>
        <dbReference type="EMBL" id="TXB62251.1"/>
    </source>
</evidence>
<dbReference type="AlphaFoldDB" id="A0A5C6RIX8"/>
<dbReference type="GO" id="GO:0003924">
    <property type="term" value="F:GTPase activity"/>
    <property type="evidence" value="ECO:0007669"/>
    <property type="project" value="InterPro"/>
</dbReference>
<dbReference type="InterPro" id="IPR003593">
    <property type="entry name" value="AAA+_ATPase"/>
</dbReference>
<dbReference type="Proteomes" id="UP000321580">
    <property type="component" value="Unassembled WGS sequence"/>
</dbReference>
<proteinExistence type="inferred from homology"/>
<feature type="region of interest" description="Disordered" evidence="2">
    <location>
        <begin position="1"/>
        <end position="24"/>
    </location>
</feature>
<dbReference type="EMBL" id="VOOR01000033">
    <property type="protein sequence ID" value="TXB62251.1"/>
    <property type="molecule type" value="Genomic_DNA"/>
</dbReference>
<dbReference type="CDD" id="cd03114">
    <property type="entry name" value="MMAA-like"/>
    <property type="match status" value="1"/>
</dbReference>
<comment type="similarity">
    <text evidence="1">Belongs to the SIMIBI class G3E GTPase family. ArgK/MeaB subfamily.</text>
</comment>
<dbReference type="NCBIfam" id="TIGR00750">
    <property type="entry name" value="lao"/>
    <property type="match status" value="1"/>
</dbReference>
<dbReference type="Gene3D" id="1.20.5.170">
    <property type="match status" value="1"/>
</dbReference>
<dbReference type="OrthoDB" id="9778292at2"/>
<reference evidence="4 5" key="1">
    <citation type="submission" date="2019-08" db="EMBL/GenBank/DDBJ databases">
        <title>Genome of Phaeodactylibacter luteus.</title>
        <authorList>
            <person name="Bowman J.P."/>
        </authorList>
    </citation>
    <scope>NUCLEOTIDE SEQUENCE [LARGE SCALE GENOMIC DNA]</scope>
    <source>
        <strain evidence="4 5">KCTC 42180</strain>
    </source>
</reference>
<dbReference type="PANTHER" id="PTHR23408:SF3">
    <property type="entry name" value="METHYLMALONIC ACIDURIA TYPE A PROTEIN, MITOCHONDRIAL"/>
    <property type="match status" value="1"/>
</dbReference>
<dbReference type="Gene3D" id="3.40.50.300">
    <property type="entry name" value="P-loop containing nucleotide triphosphate hydrolases"/>
    <property type="match status" value="1"/>
</dbReference>
<dbReference type="Gene3D" id="1.10.287.130">
    <property type="match status" value="1"/>
</dbReference>
<name>A0A5C6RIX8_9BACT</name>